<dbReference type="RefSeq" id="WP_398280920.1">
    <property type="nucleotide sequence ID" value="NZ_JBITLV010000004.1"/>
</dbReference>
<protein>
    <recommendedName>
        <fullName evidence="5">Secreted protein</fullName>
    </recommendedName>
</protein>
<dbReference type="Proteomes" id="UP001612915">
    <property type="component" value="Unassembled WGS sequence"/>
</dbReference>
<comment type="caution">
    <text evidence="3">The sequence shown here is derived from an EMBL/GenBank/DDBJ whole genome shotgun (WGS) entry which is preliminary data.</text>
</comment>
<evidence type="ECO:0000313" key="4">
    <source>
        <dbReference type="Proteomes" id="UP001612915"/>
    </source>
</evidence>
<organism evidence="3 4">
    <name type="scientific">Spongisporangium articulatum</name>
    <dbReference type="NCBI Taxonomy" id="3362603"/>
    <lineage>
        <taxon>Bacteria</taxon>
        <taxon>Bacillati</taxon>
        <taxon>Actinomycetota</taxon>
        <taxon>Actinomycetes</taxon>
        <taxon>Kineosporiales</taxon>
        <taxon>Kineosporiaceae</taxon>
        <taxon>Spongisporangium</taxon>
    </lineage>
</organism>
<feature type="chain" id="PRO_5046992499" description="Secreted protein" evidence="2">
    <location>
        <begin position="25"/>
        <end position="135"/>
    </location>
</feature>
<evidence type="ECO:0000313" key="3">
    <source>
        <dbReference type="EMBL" id="MFI7588052.1"/>
    </source>
</evidence>
<reference evidence="3 4" key="1">
    <citation type="submission" date="2024-10" db="EMBL/GenBank/DDBJ databases">
        <title>The Natural Products Discovery Center: Release of the First 8490 Sequenced Strains for Exploring Actinobacteria Biosynthetic Diversity.</title>
        <authorList>
            <person name="Kalkreuter E."/>
            <person name="Kautsar S.A."/>
            <person name="Yang D."/>
            <person name="Bader C.D."/>
            <person name="Teijaro C.N."/>
            <person name="Fluegel L."/>
            <person name="Davis C.M."/>
            <person name="Simpson J.R."/>
            <person name="Lauterbach L."/>
            <person name="Steele A.D."/>
            <person name="Gui C."/>
            <person name="Meng S."/>
            <person name="Li G."/>
            <person name="Viehrig K."/>
            <person name="Ye F."/>
            <person name="Su P."/>
            <person name="Kiefer A.F."/>
            <person name="Nichols A."/>
            <person name="Cepeda A.J."/>
            <person name="Yan W."/>
            <person name="Fan B."/>
            <person name="Jiang Y."/>
            <person name="Adhikari A."/>
            <person name="Zheng C.-J."/>
            <person name="Schuster L."/>
            <person name="Cowan T.M."/>
            <person name="Smanski M.J."/>
            <person name="Chevrette M.G."/>
            <person name="De Carvalho L.P.S."/>
            <person name="Shen B."/>
        </authorList>
    </citation>
    <scope>NUCLEOTIDE SEQUENCE [LARGE SCALE GENOMIC DNA]</scope>
    <source>
        <strain evidence="3 4">NPDC049639</strain>
    </source>
</reference>
<evidence type="ECO:0000256" key="1">
    <source>
        <dbReference type="SAM" id="Coils"/>
    </source>
</evidence>
<accession>A0ABW8AQ49</accession>
<keyword evidence="1" id="KW-0175">Coiled coil</keyword>
<keyword evidence="2" id="KW-0732">Signal</keyword>
<sequence>MNSRIVFGAVGAAGLLAVSGVAIATTSDTPTTTTSSSSSSSITLPAGSVLATRVTTFCGNSDEIVERLQKRQAALAEKGDDARAKAEKRLAKLKEHNFPKRADALQKRLDRRENLPDRIAEVQKAAAECDSLGLS</sequence>
<evidence type="ECO:0008006" key="5">
    <source>
        <dbReference type="Google" id="ProtNLM"/>
    </source>
</evidence>
<name>A0ABW8AQ49_9ACTN</name>
<evidence type="ECO:0000256" key="2">
    <source>
        <dbReference type="SAM" id="SignalP"/>
    </source>
</evidence>
<feature type="signal peptide" evidence="2">
    <location>
        <begin position="1"/>
        <end position="24"/>
    </location>
</feature>
<feature type="coiled-coil region" evidence="1">
    <location>
        <begin position="65"/>
        <end position="96"/>
    </location>
</feature>
<keyword evidence="4" id="KW-1185">Reference proteome</keyword>
<dbReference type="EMBL" id="JBITLV010000004">
    <property type="protein sequence ID" value="MFI7588052.1"/>
    <property type="molecule type" value="Genomic_DNA"/>
</dbReference>
<gene>
    <name evidence="3" type="ORF">ACIB24_13355</name>
</gene>
<proteinExistence type="predicted"/>